<protein>
    <submittedName>
        <fullName evidence="1">Uncharacterized protein</fullName>
    </submittedName>
</protein>
<proteinExistence type="predicted"/>
<evidence type="ECO:0000313" key="1">
    <source>
        <dbReference type="EMBL" id="PTL95144.1"/>
    </source>
</evidence>
<name>A0ABX5J0K0_9GAMM</name>
<organism evidence="1 2">
    <name type="scientific">Halomonas litopenaei</name>
    <dbReference type="NCBI Taxonomy" id="2109328"/>
    <lineage>
        <taxon>Bacteria</taxon>
        <taxon>Pseudomonadati</taxon>
        <taxon>Pseudomonadota</taxon>
        <taxon>Gammaproteobacteria</taxon>
        <taxon>Oceanospirillales</taxon>
        <taxon>Halomonadaceae</taxon>
        <taxon>Halomonas</taxon>
    </lineage>
</organism>
<sequence length="73" mass="8215">MPARGRLGKYLVRMGTVHLDALQSIARYWARHLAPPILDYQVKTLSYVPVFVDGTAIEVDGQLFGESPHYTRA</sequence>
<keyword evidence="2" id="KW-1185">Reference proteome</keyword>
<gene>
    <name evidence="1" type="ORF">C6W88_07290</name>
</gene>
<reference evidence="1 2" key="1">
    <citation type="submission" date="2018-03" db="EMBL/GenBank/DDBJ databases">
        <authorList>
            <person name="Zhou J."/>
            <person name="Li X."/>
            <person name="Xue M."/>
            <person name="Yin J."/>
        </authorList>
    </citation>
    <scope>NUCLEOTIDE SEQUENCE [LARGE SCALE GENOMIC DNA]</scope>
    <source>
        <strain evidence="1 2">SYSU ZJ2214</strain>
    </source>
</reference>
<evidence type="ECO:0000313" key="2">
    <source>
        <dbReference type="Proteomes" id="UP000241895"/>
    </source>
</evidence>
<accession>A0ABX5J0K0</accession>
<dbReference type="Proteomes" id="UP000241895">
    <property type="component" value="Unassembled WGS sequence"/>
</dbReference>
<dbReference type="RefSeq" id="WP_108131996.1">
    <property type="nucleotide sequence ID" value="NZ_CP197403.1"/>
</dbReference>
<comment type="caution">
    <text evidence="1">The sequence shown here is derived from an EMBL/GenBank/DDBJ whole genome shotgun (WGS) entry which is preliminary data.</text>
</comment>
<dbReference type="EMBL" id="PXNS01000004">
    <property type="protein sequence ID" value="PTL95144.1"/>
    <property type="molecule type" value="Genomic_DNA"/>
</dbReference>